<proteinExistence type="predicted"/>
<dbReference type="EMBL" id="QJKJ01006197">
    <property type="protein sequence ID" value="RDX87558.1"/>
    <property type="molecule type" value="Genomic_DNA"/>
</dbReference>
<accession>A0A371GAI4</accession>
<feature type="non-terminal residue" evidence="2">
    <location>
        <position position="1"/>
    </location>
</feature>
<comment type="caution">
    <text evidence="2">The sequence shown here is derived from an EMBL/GenBank/DDBJ whole genome shotgun (WGS) entry which is preliminary data.</text>
</comment>
<dbReference type="Proteomes" id="UP000257109">
    <property type="component" value="Unassembled WGS sequence"/>
</dbReference>
<dbReference type="AlphaFoldDB" id="A0A371GAI4"/>
<name>A0A371GAI4_MUCPR</name>
<feature type="compositionally biased region" description="Polar residues" evidence="1">
    <location>
        <begin position="107"/>
        <end position="118"/>
    </location>
</feature>
<feature type="region of interest" description="Disordered" evidence="1">
    <location>
        <begin position="92"/>
        <end position="149"/>
    </location>
</feature>
<evidence type="ECO:0000313" key="3">
    <source>
        <dbReference type="Proteomes" id="UP000257109"/>
    </source>
</evidence>
<gene>
    <name evidence="2" type="ORF">CR513_30955</name>
</gene>
<sequence length="149" mass="16744">MELTSLVRQLAVSQHQPAMAAKLCGICTFVENSTDLCPTLQEIESDQPENVGAIGGFQYGRQQYQTQPFGNQRLDEAARNEQPRVPTVHELQQHAIPAKHDRHHSRPQNANQTASQHCEPTIVDRLEQPSLSNYSKPEGKFQCSNAQKR</sequence>
<reference evidence="2" key="1">
    <citation type="submission" date="2018-05" db="EMBL/GenBank/DDBJ databases">
        <title>Draft genome of Mucuna pruriens seed.</title>
        <authorList>
            <person name="Nnadi N.E."/>
            <person name="Vos R."/>
            <person name="Hasami M.H."/>
            <person name="Devisetty U.K."/>
            <person name="Aguiy J.C."/>
        </authorList>
    </citation>
    <scope>NUCLEOTIDE SEQUENCE [LARGE SCALE GENOMIC DNA]</scope>
    <source>
        <strain evidence="2">JCA_2017</strain>
    </source>
</reference>
<organism evidence="2 3">
    <name type="scientific">Mucuna pruriens</name>
    <name type="common">Velvet bean</name>
    <name type="synonym">Dolichos pruriens</name>
    <dbReference type="NCBI Taxonomy" id="157652"/>
    <lineage>
        <taxon>Eukaryota</taxon>
        <taxon>Viridiplantae</taxon>
        <taxon>Streptophyta</taxon>
        <taxon>Embryophyta</taxon>
        <taxon>Tracheophyta</taxon>
        <taxon>Spermatophyta</taxon>
        <taxon>Magnoliopsida</taxon>
        <taxon>eudicotyledons</taxon>
        <taxon>Gunneridae</taxon>
        <taxon>Pentapetalae</taxon>
        <taxon>rosids</taxon>
        <taxon>fabids</taxon>
        <taxon>Fabales</taxon>
        <taxon>Fabaceae</taxon>
        <taxon>Papilionoideae</taxon>
        <taxon>50 kb inversion clade</taxon>
        <taxon>NPAAA clade</taxon>
        <taxon>indigoferoid/millettioid clade</taxon>
        <taxon>Phaseoleae</taxon>
        <taxon>Mucuna</taxon>
    </lineage>
</organism>
<keyword evidence="3" id="KW-1185">Reference proteome</keyword>
<evidence type="ECO:0000256" key="1">
    <source>
        <dbReference type="SAM" id="MobiDB-lite"/>
    </source>
</evidence>
<evidence type="ECO:0000313" key="2">
    <source>
        <dbReference type="EMBL" id="RDX87558.1"/>
    </source>
</evidence>
<dbReference type="OrthoDB" id="778454at2759"/>
<protein>
    <submittedName>
        <fullName evidence="2">Uncharacterized protein</fullName>
    </submittedName>
</protein>